<evidence type="ECO:0000256" key="4">
    <source>
        <dbReference type="ARBA" id="ARBA00022857"/>
    </source>
</evidence>
<keyword evidence="5 7" id="KW-0560">Oxidoreductase</keyword>
<dbReference type="InterPro" id="IPR052530">
    <property type="entry name" value="NAD(P)H_nitroreductase"/>
</dbReference>
<evidence type="ECO:0000256" key="1">
    <source>
        <dbReference type="ARBA" id="ARBA00007118"/>
    </source>
</evidence>
<feature type="binding site" evidence="8">
    <location>
        <position position="48"/>
    </location>
    <ligand>
        <name>FMN</name>
        <dbReference type="ChEBI" id="CHEBI:58210"/>
        <note>ligand shared between dimeric partners</note>
    </ligand>
</feature>
<dbReference type="PANTHER" id="PTHR43821:SF1">
    <property type="entry name" value="NAD(P)H NITROREDUCTASE YDJA-RELATED"/>
    <property type="match status" value="1"/>
</dbReference>
<dbReference type="Gene3D" id="3.40.109.10">
    <property type="entry name" value="NADH Oxidase"/>
    <property type="match status" value="1"/>
</dbReference>
<dbReference type="GO" id="GO:0016491">
    <property type="term" value="F:oxidoreductase activity"/>
    <property type="evidence" value="ECO:0007669"/>
    <property type="project" value="UniProtKB-UniRule"/>
</dbReference>
<dbReference type="CDD" id="cd02135">
    <property type="entry name" value="YdjA-like"/>
    <property type="match status" value="1"/>
</dbReference>
<accession>A0A937AD43</accession>
<reference evidence="10" key="1">
    <citation type="submission" date="2021-01" db="EMBL/GenBank/DDBJ databases">
        <title>Marivirga sp. nov., isolated from intertidal surface sediments.</title>
        <authorList>
            <person name="Zhang M."/>
        </authorList>
    </citation>
    <scope>NUCLEOTIDE SEQUENCE</scope>
    <source>
        <strain evidence="10">SM1354</strain>
    </source>
</reference>
<dbReference type="InterPro" id="IPR026021">
    <property type="entry name" value="YdjA-like"/>
</dbReference>
<dbReference type="SUPFAM" id="SSF55469">
    <property type="entry name" value="FMN-dependent nitroreductase-like"/>
    <property type="match status" value="1"/>
</dbReference>
<protein>
    <recommendedName>
        <fullName evidence="7">Putative NAD(P)H nitroreductase</fullName>
        <ecNumber evidence="7">1.-.-.-</ecNumber>
    </recommendedName>
</protein>
<comment type="similarity">
    <text evidence="1 7">Belongs to the nitroreductase family.</text>
</comment>
<evidence type="ECO:0000259" key="9">
    <source>
        <dbReference type="Pfam" id="PF00881"/>
    </source>
</evidence>
<evidence type="ECO:0000256" key="2">
    <source>
        <dbReference type="ARBA" id="ARBA00022630"/>
    </source>
</evidence>
<dbReference type="Proteomes" id="UP000642920">
    <property type="component" value="Unassembled WGS sequence"/>
</dbReference>
<keyword evidence="11" id="KW-1185">Reference proteome</keyword>
<name>A0A937AD43_9BACT</name>
<keyword evidence="6 7" id="KW-0520">NAD</keyword>
<evidence type="ECO:0000256" key="8">
    <source>
        <dbReference type="PIRSR" id="PIRSR000232-1"/>
    </source>
</evidence>
<dbReference type="InterPro" id="IPR029479">
    <property type="entry name" value="Nitroreductase"/>
</dbReference>
<dbReference type="PIRSF" id="PIRSF000232">
    <property type="entry name" value="YdjA"/>
    <property type="match status" value="1"/>
</dbReference>
<dbReference type="AlphaFoldDB" id="A0A937AD43"/>
<dbReference type="Pfam" id="PF00881">
    <property type="entry name" value="Nitroreductase"/>
    <property type="match status" value="1"/>
</dbReference>
<dbReference type="EC" id="1.-.-.-" evidence="7"/>
<evidence type="ECO:0000256" key="5">
    <source>
        <dbReference type="ARBA" id="ARBA00023002"/>
    </source>
</evidence>
<dbReference type="InterPro" id="IPR000415">
    <property type="entry name" value="Nitroreductase-like"/>
</dbReference>
<keyword evidence="4 7" id="KW-0521">NADP</keyword>
<evidence type="ECO:0000313" key="11">
    <source>
        <dbReference type="Proteomes" id="UP000642920"/>
    </source>
</evidence>
<evidence type="ECO:0000256" key="7">
    <source>
        <dbReference type="PIRNR" id="PIRNR000232"/>
    </source>
</evidence>
<evidence type="ECO:0000313" key="10">
    <source>
        <dbReference type="EMBL" id="MBL0764048.1"/>
    </source>
</evidence>
<keyword evidence="3 7" id="KW-0288">FMN</keyword>
<comment type="cofactor">
    <cofactor evidence="8">
        <name>FMN</name>
        <dbReference type="ChEBI" id="CHEBI:58210"/>
    </cofactor>
    <text evidence="8">Binds 1 FMN per subunit.</text>
</comment>
<sequence>MPQPFNASEINRLIRERRSVYPAQYSGEKVDDSIIEQMLENANWAPNHKKTEPWRFTVFSGEGLKQLAKFQSELYKQKTSAANNFDQAKFDKLAAKPLMASHVIAIAMKRNTAVPEIEEVEATACAVQNMYLTATAYGVGCYWGSGGITYMEEAKKNFGLESDDKLLGFMYVGIPKADFWPEAKERNLSDKVHWVK</sequence>
<keyword evidence="2 7" id="KW-0285">Flavoprotein</keyword>
<gene>
    <name evidence="10" type="ORF">JKP34_02215</name>
</gene>
<dbReference type="EMBL" id="JAERQG010000001">
    <property type="protein sequence ID" value="MBL0764048.1"/>
    <property type="molecule type" value="Genomic_DNA"/>
</dbReference>
<dbReference type="RefSeq" id="WP_201917253.1">
    <property type="nucleotide sequence ID" value="NZ_JAERQG010000001.1"/>
</dbReference>
<organism evidence="10 11">
    <name type="scientific">Marivirga atlantica</name>
    <dbReference type="NCBI Taxonomy" id="1548457"/>
    <lineage>
        <taxon>Bacteria</taxon>
        <taxon>Pseudomonadati</taxon>
        <taxon>Bacteroidota</taxon>
        <taxon>Cytophagia</taxon>
        <taxon>Cytophagales</taxon>
        <taxon>Marivirgaceae</taxon>
        <taxon>Marivirga</taxon>
    </lineage>
</organism>
<evidence type="ECO:0000256" key="6">
    <source>
        <dbReference type="ARBA" id="ARBA00023027"/>
    </source>
</evidence>
<dbReference type="PANTHER" id="PTHR43821">
    <property type="entry name" value="NAD(P)H NITROREDUCTASE YDJA-RELATED"/>
    <property type="match status" value="1"/>
</dbReference>
<feature type="binding site" description="in other chain" evidence="8">
    <location>
        <begin position="143"/>
        <end position="145"/>
    </location>
    <ligand>
        <name>FMN</name>
        <dbReference type="ChEBI" id="CHEBI:58210"/>
        <note>ligand shared between dimeric partners</note>
    </ligand>
</feature>
<comment type="caution">
    <text evidence="10">The sequence shown here is derived from an EMBL/GenBank/DDBJ whole genome shotgun (WGS) entry which is preliminary data.</text>
</comment>
<evidence type="ECO:0000256" key="3">
    <source>
        <dbReference type="ARBA" id="ARBA00022643"/>
    </source>
</evidence>
<proteinExistence type="inferred from homology"/>
<feature type="binding site" description="in other chain" evidence="8">
    <location>
        <begin position="17"/>
        <end position="19"/>
    </location>
    <ligand>
        <name>FMN</name>
        <dbReference type="ChEBI" id="CHEBI:58210"/>
        <note>ligand shared between dimeric partners</note>
    </ligand>
</feature>
<feature type="domain" description="Nitroreductase" evidence="9">
    <location>
        <begin position="14"/>
        <end position="173"/>
    </location>
</feature>